<protein>
    <submittedName>
        <fullName evidence="2">Uncharacterized protein</fullName>
    </submittedName>
</protein>
<dbReference type="GO" id="GO:0005694">
    <property type="term" value="C:chromosome"/>
    <property type="evidence" value="ECO:0007669"/>
    <property type="project" value="TreeGrafter"/>
</dbReference>
<dbReference type="PANTHER" id="PTHR35541">
    <property type="entry name" value="RAD9, HUS1, RAD1-INTERACTING NUCLEAR ORPHAN PROTEIN 1"/>
    <property type="match status" value="1"/>
</dbReference>
<dbReference type="GeneTree" id="ENSGT00730000112347"/>
<dbReference type="GO" id="GO:0000725">
    <property type="term" value="P:recombinational repair"/>
    <property type="evidence" value="ECO:0007669"/>
    <property type="project" value="TreeGrafter"/>
</dbReference>
<evidence type="ECO:0000313" key="2">
    <source>
        <dbReference type="Ensembl" id="ENSEEEP00000063142.1"/>
    </source>
</evidence>
<feature type="region of interest" description="Disordered" evidence="1">
    <location>
        <begin position="1"/>
        <end position="34"/>
    </location>
</feature>
<dbReference type="Pfam" id="PF15319">
    <property type="entry name" value="RHINO"/>
    <property type="match status" value="1"/>
</dbReference>
<evidence type="ECO:0000313" key="3">
    <source>
        <dbReference type="Proteomes" id="UP000314983"/>
    </source>
</evidence>
<reference evidence="2" key="2">
    <citation type="submission" date="2025-08" db="UniProtKB">
        <authorList>
            <consortium name="Ensembl"/>
        </authorList>
    </citation>
    <scope>IDENTIFICATION</scope>
</reference>
<dbReference type="CTD" id="83695"/>
<dbReference type="AlphaFoldDB" id="A0AAY5F2A5"/>
<gene>
    <name evidence="2" type="primary">rhno1</name>
</gene>
<organism evidence="2 3">
    <name type="scientific">Electrophorus electricus</name>
    <name type="common">Electric eel</name>
    <name type="synonym">Gymnotus electricus</name>
    <dbReference type="NCBI Taxonomy" id="8005"/>
    <lineage>
        <taxon>Eukaryota</taxon>
        <taxon>Metazoa</taxon>
        <taxon>Chordata</taxon>
        <taxon>Craniata</taxon>
        <taxon>Vertebrata</taxon>
        <taxon>Euteleostomi</taxon>
        <taxon>Actinopterygii</taxon>
        <taxon>Neopterygii</taxon>
        <taxon>Teleostei</taxon>
        <taxon>Ostariophysi</taxon>
        <taxon>Gymnotiformes</taxon>
        <taxon>Gymnotoidei</taxon>
        <taxon>Gymnotidae</taxon>
        <taxon>Electrophorus</taxon>
    </lineage>
</organism>
<dbReference type="Proteomes" id="UP000314983">
    <property type="component" value="Chromosome 2"/>
</dbReference>
<dbReference type="GO" id="GO:0071479">
    <property type="term" value="P:cellular response to ionizing radiation"/>
    <property type="evidence" value="ECO:0007669"/>
    <property type="project" value="InterPro"/>
</dbReference>
<proteinExistence type="predicted"/>
<dbReference type="KEGG" id="eee:113578107"/>
<dbReference type="PANTHER" id="PTHR35541:SF1">
    <property type="entry name" value="RAD9, HUS1, RAD1-INTERACTING NUCLEAR ORPHAN PROTEIN 1"/>
    <property type="match status" value="1"/>
</dbReference>
<name>A0AAY5F2A5_ELEEL</name>
<dbReference type="RefSeq" id="XP_026866925.2">
    <property type="nucleotide sequence ID" value="XM_027011124.2"/>
</dbReference>
<dbReference type="Ensembl" id="ENSEEET00000059209.1">
    <property type="protein sequence ID" value="ENSEEEP00000063142.1"/>
    <property type="gene ID" value="ENSEEEG00000025087.1"/>
</dbReference>
<dbReference type="GeneID" id="113578107"/>
<keyword evidence="3" id="KW-1185">Reference proteome</keyword>
<sequence length="309" mass="34225">MPRSSRKRSLLNPQKSQLLFVEQPRNGPRHDYGPQLRSAINPRSFVSEQPRPAIAVSSWVSPQFEVLDATAVIKGGKGRKKNLLSTNTASLMTLPAIKKATFCKYPALSFEASVSVPQRCHKTLPKQRTASCSPEIRPTQGDHAKTFFSDRQVKVPVKTSVRTPSFSRWGENLGASGATVTPFGSSEVLKTPVSFTVGKPRTSGIVHTPASKESYTSLNPHQVETPEMPHGECSPSSPIVHLLFSINPPETPPRSQDLGILVKDTPERDYGIKVTWRRRKTLMKLLRDRGQLLVSEAVISNQWSLIEKK</sequence>
<reference evidence="2" key="3">
    <citation type="submission" date="2025-09" db="UniProtKB">
        <authorList>
            <consortium name="Ensembl"/>
        </authorList>
    </citation>
    <scope>IDENTIFICATION</scope>
</reference>
<dbReference type="RefSeq" id="XP_026866924.2">
    <property type="nucleotide sequence ID" value="XM_027011123.2"/>
</dbReference>
<accession>A0AAY5F2A5</accession>
<dbReference type="GO" id="GO:0000077">
    <property type="term" value="P:DNA damage checkpoint signaling"/>
    <property type="evidence" value="ECO:0007669"/>
    <property type="project" value="InterPro"/>
</dbReference>
<reference evidence="2 3" key="1">
    <citation type="submission" date="2020-05" db="EMBL/GenBank/DDBJ databases">
        <title>Electrophorus electricus (electric eel) genome, fEleEle1, primary haplotype.</title>
        <authorList>
            <person name="Myers G."/>
            <person name="Meyer A."/>
            <person name="Fedrigo O."/>
            <person name="Formenti G."/>
            <person name="Rhie A."/>
            <person name="Tracey A."/>
            <person name="Sims Y."/>
            <person name="Jarvis E.D."/>
        </authorList>
    </citation>
    <scope>NUCLEOTIDE SEQUENCE [LARGE SCALE GENOMIC DNA]</scope>
</reference>
<dbReference type="GO" id="GO:0005634">
    <property type="term" value="C:nucleus"/>
    <property type="evidence" value="ECO:0007669"/>
    <property type="project" value="InterPro"/>
</dbReference>
<evidence type="ECO:0000256" key="1">
    <source>
        <dbReference type="SAM" id="MobiDB-lite"/>
    </source>
</evidence>
<dbReference type="InterPro" id="IPR029293">
    <property type="entry name" value="RHNO1"/>
</dbReference>